<dbReference type="RefSeq" id="XP_001882822.1">
    <property type="nucleotide sequence ID" value="XM_001882787.1"/>
</dbReference>
<gene>
    <name evidence="2" type="ORF">LACBIDRAFT_328835</name>
</gene>
<proteinExistence type="predicted"/>
<organism evidence="3">
    <name type="scientific">Laccaria bicolor (strain S238N-H82 / ATCC MYA-4686)</name>
    <name type="common">Bicoloured deceiver</name>
    <name type="synonym">Laccaria laccata var. bicolor</name>
    <dbReference type="NCBI Taxonomy" id="486041"/>
    <lineage>
        <taxon>Eukaryota</taxon>
        <taxon>Fungi</taxon>
        <taxon>Dikarya</taxon>
        <taxon>Basidiomycota</taxon>
        <taxon>Agaricomycotina</taxon>
        <taxon>Agaricomycetes</taxon>
        <taxon>Agaricomycetidae</taxon>
        <taxon>Agaricales</taxon>
        <taxon>Agaricineae</taxon>
        <taxon>Hydnangiaceae</taxon>
        <taxon>Laccaria</taxon>
    </lineage>
</organism>
<feature type="compositionally biased region" description="Polar residues" evidence="1">
    <location>
        <begin position="1"/>
        <end position="11"/>
    </location>
</feature>
<evidence type="ECO:0000313" key="3">
    <source>
        <dbReference type="Proteomes" id="UP000001194"/>
    </source>
</evidence>
<evidence type="ECO:0000256" key="1">
    <source>
        <dbReference type="SAM" id="MobiDB-lite"/>
    </source>
</evidence>
<evidence type="ECO:0000313" key="2">
    <source>
        <dbReference type="EMBL" id="EDR06450.1"/>
    </source>
</evidence>
<name>B0DG49_LACBS</name>
<feature type="region of interest" description="Disordered" evidence="1">
    <location>
        <begin position="1"/>
        <end position="28"/>
    </location>
</feature>
<protein>
    <submittedName>
        <fullName evidence="2">Predicted protein</fullName>
    </submittedName>
</protein>
<dbReference type="GeneID" id="6078486"/>
<dbReference type="HOGENOM" id="CLU_727747_0_0_1"/>
<reference evidence="2 3" key="1">
    <citation type="journal article" date="2008" name="Nature">
        <title>The genome of Laccaria bicolor provides insights into mycorrhizal symbiosis.</title>
        <authorList>
            <person name="Martin F."/>
            <person name="Aerts A."/>
            <person name="Ahren D."/>
            <person name="Brun A."/>
            <person name="Danchin E.G.J."/>
            <person name="Duchaussoy F."/>
            <person name="Gibon J."/>
            <person name="Kohler A."/>
            <person name="Lindquist E."/>
            <person name="Pereda V."/>
            <person name="Salamov A."/>
            <person name="Shapiro H.J."/>
            <person name="Wuyts J."/>
            <person name="Blaudez D."/>
            <person name="Buee M."/>
            <person name="Brokstein P."/>
            <person name="Canbaeck B."/>
            <person name="Cohen D."/>
            <person name="Courty P.E."/>
            <person name="Coutinho P.M."/>
            <person name="Delaruelle C."/>
            <person name="Detter J.C."/>
            <person name="Deveau A."/>
            <person name="DiFazio S."/>
            <person name="Duplessis S."/>
            <person name="Fraissinet-Tachet L."/>
            <person name="Lucic E."/>
            <person name="Frey-Klett P."/>
            <person name="Fourrey C."/>
            <person name="Feussner I."/>
            <person name="Gay G."/>
            <person name="Grimwood J."/>
            <person name="Hoegger P.J."/>
            <person name="Jain P."/>
            <person name="Kilaru S."/>
            <person name="Labbe J."/>
            <person name="Lin Y.C."/>
            <person name="Legue V."/>
            <person name="Le Tacon F."/>
            <person name="Marmeisse R."/>
            <person name="Melayah D."/>
            <person name="Montanini B."/>
            <person name="Muratet M."/>
            <person name="Nehls U."/>
            <person name="Niculita-Hirzel H."/>
            <person name="Oudot-Le Secq M.P."/>
            <person name="Peter M."/>
            <person name="Quesneville H."/>
            <person name="Rajashekar B."/>
            <person name="Reich M."/>
            <person name="Rouhier N."/>
            <person name="Schmutz J."/>
            <person name="Yin T."/>
            <person name="Chalot M."/>
            <person name="Henrissat B."/>
            <person name="Kuees U."/>
            <person name="Lucas S."/>
            <person name="Van de Peer Y."/>
            <person name="Podila G.K."/>
            <person name="Polle A."/>
            <person name="Pukkila P.J."/>
            <person name="Richardson P.M."/>
            <person name="Rouze P."/>
            <person name="Sanders I.R."/>
            <person name="Stajich J.E."/>
            <person name="Tunlid A."/>
            <person name="Tuskan G."/>
            <person name="Grigoriev I.V."/>
        </authorList>
    </citation>
    <scope>NUCLEOTIDE SEQUENCE [LARGE SCALE GENOMIC DNA]</scope>
    <source>
        <strain evidence="3">S238N-H82 / ATCC MYA-4686</strain>
    </source>
</reference>
<dbReference type="InParanoid" id="B0DG49"/>
<keyword evidence="3" id="KW-1185">Reference proteome</keyword>
<dbReference type="OrthoDB" id="2322499at2759"/>
<dbReference type="EMBL" id="DS547108">
    <property type="protein sequence ID" value="EDR06450.1"/>
    <property type="molecule type" value="Genomic_DNA"/>
</dbReference>
<dbReference type="AlphaFoldDB" id="B0DG49"/>
<dbReference type="Proteomes" id="UP000001194">
    <property type="component" value="Unassembled WGS sequence"/>
</dbReference>
<dbReference type="KEGG" id="lbc:LACBIDRAFT_328835"/>
<sequence>MVTRSVGQTFSGGLPHPTLEGSEINKNKQTLLSPRKATKIATNSQGTRQKSLFDRDNSWITCLSWFLEPEWIPKLGYTKIFPSLGHHEVFEVHNEILDVPINPGDMTPVTWASLLFGRDLYYYCNNKGASIDFVRRRRLCNPCIAVQRERLPRNLYGSHAGRYPLAELHATAKMIEDMQRTGSMEEFEEMKRRSLEDVEQLLGIFQDGGVVQTQVLTCRDWGEIKPDVLTILTTCKTKRLAKERERLIKQRRYTLDKAYKSHQSTLPPSTWVDLPPTWALEEFQPISEILMDPIRPTDRVLEKSDFMEALKASVDEVKEVWRRYQKDQMSRRLPYPTTSQVDSDSDTPPPAQVDLATSVFYCPGCGTNTPQAPSSSTHAT</sequence>
<accession>B0DG49</accession>
<feature type="region of interest" description="Disordered" evidence="1">
    <location>
        <begin position="328"/>
        <end position="353"/>
    </location>
</feature>